<dbReference type="PANTHER" id="PTHR12302">
    <property type="entry name" value="EBNA2 BINDING PROTEIN P100"/>
    <property type="match status" value="1"/>
</dbReference>
<name>A0A1L4FRG4_9BACT</name>
<dbReference type="Proteomes" id="UP000184322">
    <property type="component" value="Chromosome"/>
</dbReference>
<organism evidence="6 7">
    <name type="scientific">Mycoplasmopsis pullorum</name>
    <dbReference type="NCBI Taxonomy" id="48003"/>
    <lineage>
        <taxon>Bacteria</taxon>
        <taxon>Bacillati</taxon>
        <taxon>Mycoplasmatota</taxon>
        <taxon>Mycoplasmoidales</taxon>
        <taxon>Metamycoplasmataceae</taxon>
        <taxon>Mycoplasmopsis</taxon>
    </lineage>
</organism>
<protein>
    <recommendedName>
        <fullName evidence="5">TNase-like domain-containing protein</fullName>
    </recommendedName>
</protein>
<keyword evidence="3" id="KW-0378">Hydrolase</keyword>
<evidence type="ECO:0000259" key="5">
    <source>
        <dbReference type="PROSITE" id="PS50830"/>
    </source>
</evidence>
<dbReference type="PANTHER" id="PTHR12302:SF3">
    <property type="entry name" value="SERINE_THREONINE-PROTEIN KINASE 31"/>
    <property type="match status" value="1"/>
</dbReference>
<evidence type="ECO:0000256" key="3">
    <source>
        <dbReference type="ARBA" id="ARBA00022801"/>
    </source>
</evidence>
<feature type="signal peptide" evidence="4">
    <location>
        <begin position="1"/>
        <end position="28"/>
    </location>
</feature>
<dbReference type="SUPFAM" id="SSF50199">
    <property type="entry name" value="Staphylococcal nuclease"/>
    <property type="match status" value="1"/>
</dbReference>
<dbReference type="GO" id="GO:0016787">
    <property type="term" value="F:hydrolase activity"/>
    <property type="evidence" value="ECO:0007669"/>
    <property type="project" value="UniProtKB-KW"/>
</dbReference>
<keyword evidence="2" id="KW-0255">Endonuclease</keyword>
<dbReference type="SMART" id="SM00318">
    <property type="entry name" value="SNc"/>
    <property type="match status" value="1"/>
</dbReference>
<evidence type="ECO:0000256" key="4">
    <source>
        <dbReference type="SAM" id="SignalP"/>
    </source>
</evidence>
<dbReference type="PROSITE" id="PS51257">
    <property type="entry name" value="PROKAR_LIPOPROTEIN"/>
    <property type="match status" value="1"/>
</dbReference>
<dbReference type="Gene3D" id="2.40.50.90">
    <property type="match status" value="1"/>
</dbReference>
<keyword evidence="7" id="KW-1185">Reference proteome</keyword>
<dbReference type="InterPro" id="IPR016071">
    <property type="entry name" value="Staphylococal_nuclease_OB-fold"/>
</dbReference>
<feature type="chain" id="PRO_5012159603" description="TNase-like domain-containing protein" evidence="4">
    <location>
        <begin position="29"/>
        <end position="211"/>
    </location>
</feature>
<evidence type="ECO:0000256" key="2">
    <source>
        <dbReference type="ARBA" id="ARBA00022759"/>
    </source>
</evidence>
<evidence type="ECO:0000313" key="7">
    <source>
        <dbReference type="Proteomes" id="UP000184322"/>
    </source>
</evidence>
<dbReference type="EMBL" id="CP017813">
    <property type="protein sequence ID" value="APJ38191.1"/>
    <property type="molecule type" value="Genomic_DNA"/>
</dbReference>
<sequence length="211" mass="24355">MTKKSFFTKLKWLALFATPLALTTLSSACVQKQEQKTKNEEPKQAIYYLRYVFDGDTIAVSPNSPTEKDFIKVRFFGIDTPETKKENKVEALAKYEDHYAQLATLGLKRMLRGSEKVTLEEFGKDKYGRTLAIVYNSKGENLNYEMVKQGLARAYYISTNPKSLFYTNTPTKVKIYNDLMQLQAEAKEKQINIWTKQNIKDVFHAFTELAE</sequence>
<gene>
    <name evidence="6" type="ORF">BLA55_00610</name>
</gene>
<dbReference type="PROSITE" id="PS01284">
    <property type="entry name" value="TNASE_2"/>
    <property type="match status" value="1"/>
</dbReference>
<dbReference type="OrthoDB" id="401280at2"/>
<reference evidence="7" key="1">
    <citation type="submission" date="2016-10" db="EMBL/GenBank/DDBJ databases">
        <authorList>
            <person name="Beylefeld A."/>
            <person name="Abolnik C."/>
        </authorList>
    </citation>
    <scope>NUCLEOTIDE SEQUENCE [LARGE SCALE GENOMIC DNA]</scope>
    <source>
        <strain evidence="7">B359_6</strain>
    </source>
</reference>
<dbReference type="AlphaFoldDB" id="A0A1L4FRG4"/>
<dbReference type="GO" id="GO:0004519">
    <property type="term" value="F:endonuclease activity"/>
    <property type="evidence" value="ECO:0007669"/>
    <property type="project" value="UniProtKB-KW"/>
</dbReference>
<dbReference type="RefSeq" id="WP_073372196.1">
    <property type="nucleotide sequence ID" value="NZ_CP017813.1"/>
</dbReference>
<evidence type="ECO:0000256" key="1">
    <source>
        <dbReference type="ARBA" id="ARBA00022722"/>
    </source>
</evidence>
<proteinExistence type="predicted"/>
<keyword evidence="1" id="KW-0540">Nuclease</keyword>
<dbReference type="Pfam" id="PF00565">
    <property type="entry name" value="SNase"/>
    <property type="match status" value="1"/>
</dbReference>
<accession>A0A1L4FRG4</accession>
<dbReference type="STRING" id="48003.BLA55_00610"/>
<dbReference type="GO" id="GO:0003676">
    <property type="term" value="F:nucleic acid binding"/>
    <property type="evidence" value="ECO:0007669"/>
    <property type="project" value="InterPro"/>
</dbReference>
<evidence type="ECO:0000313" key="6">
    <source>
        <dbReference type="EMBL" id="APJ38191.1"/>
    </source>
</evidence>
<dbReference type="InterPro" id="IPR035437">
    <property type="entry name" value="SNase_OB-fold_sf"/>
</dbReference>
<feature type="domain" description="TNase-like" evidence="5">
    <location>
        <begin position="43"/>
        <end position="196"/>
    </location>
</feature>
<dbReference type="PROSITE" id="PS50830">
    <property type="entry name" value="TNASE_3"/>
    <property type="match status" value="1"/>
</dbReference>
<dbReference type="KEGG" id="mpul:BLA55_00610"/>
<keyword evidence="4" id="KW-0732">Signal</keyword>
<dbReference type="InterPro" id="IPR002071">
    <property type="entry name" value="Thermonucl_AS"/>
</dbReference>